<evidence type="ECO:0000313" key="3">
    <source>
        <dbReference type="Proteomes" id="UP000006377"/>
    </source>
</evidence>
<dbReference type="HOGENOM" id="CLU_046006_9_0_5"/>
<dbReference type="Proteomes" id="UP000006377">
    <property type="component" value="Chromosome"/>
</dbReference>
<dbReference type="Gene3D" id="3.10.180.10">
    <property type="entry name" value="2,3-Dihydroxybiphenyl 1,2-Dioxygenase, domain 1"/>
    <property type="match status" value="1"/>
</dbReference>
<dbReference type="PANTHER" id="PTHR35006">
    <property type="entry name" value="GLYOXALASE FAMILY PROTEIN (AFU_ORTHOLOGUE AFUA_5G14830)"/>
    <property type="match status" value="1"/>
</dbReference>
<dbReference type="EMBL" id="CP000774">
    <property type="protein sequence ID" value="ABS63207.1"/>
    <property type="molecule type" value="Genomic_DNA"/>
</dbReference>
<gene>
    <name evidence="2" type="ordered locus">Plav_1588</name>
</gene>
<dbReference type="STRING" id="402881.Plav_1588"/>
<dbReference type="InterPro" id="IPR037523">
    <property type="entry name" value="VOC_core"/>
</dbReference>
<proteinExistence type="predicted"/>
<name>A7HTH4_PARL1</name>
<feature type="domain" description="VOC" evidence="1">
    <location>
        <begin position="4"/>
        <end position="135"/>
    </location>
</feature>
<dbReference type="RefSeq" id="WP_012110495.1">
    <property type="nucleotide sequence ID" value="NC_009719.1"/>
</dbReference>
<dbReference type="KEGG" id="pla:Plav_1588"/>
<keyword evidence="3" id="KW-1185">Reference proteome</keyword>
<keyword evidence="2" id="KW-0560">Oxidoreductase</keyword>
<dbReference type="PROSITE" id="PS51819">
    <property type="entry name" value="VOC"/>
    <property type="match status" value="1"/>
</dbReference>
<dbReference type="InterPro" id="IPR029068">
    <property type="entry name" value="Glyas_Bleomycin-R_OHBP_Dase"/>
</dbReference>
<keyword evidence="2" id="KW-0223">Dioxygenase</keyword>
<dbReference type="InterPro" id="IPR004360">
    <property type="entry name" value="Glyas_Fos-R_dOase_dom"/>
</dbReference>
<sequence length="137" mass="15756">MRGFAHHIDLTVTDPWASAPFYDTVLGYMGYRRWSEDEHGIDWEHATSPDRLPTIGIFKAKGPNAARQHDRYSPGLHHIAWIAESREDVDGLYRLLVENEALVLDPPTDYPEYGDGYYALMFADPDGLKLEFVYEPR</sequence>
<reference evidence="2 3" key="1">
    <citation type="journal article" date="2011" name="Stand. Genomic Sci.">
        <title>Complete genome sequence of Parvibaculum lavamentivorans type strain (DS-1(T)).</title>
        <authorList>
            <person name="Schleheck D."/>
            <person name="Weiss M."/>
            <person name="Pitluck S."/>
            <person name="Bruce D."/>
            <person name="Land M.L."/>
            <person name="Han S."/>
            <person name="Saunders E."/>
            <person name="Tapia R."/>
            <person name="Detter C."/>
            <person name="Brettin T."/>
            <person name="Han J."/>
            <person name="Woyke T."/>
            <person name="Goodwin L."/>
            <person name="Pennacchio L."/>
            <person name="Nolan M."/>
            <person name="Cook A.M."/>
            <person name="Kjelleberg S."/>
            <person name="Thomas T."/>
        </authorList>
    </citation>
    <scope>NUCLEOTIDE SEQUENCE [LARGE SCALE GENOMIC DNA]</scope>
    <source>
        <strain evidence="3">DS-1 / DSM 13023 / NCIMB 13966</strain>
    </source>
</reference>
<dbReference type="Pfam" id="PF00903">
    <property type="entry name" value="Glyoxalase"/>
    <property type="match status" value="1"/>
</dbReference>
<protein>
    <submittedName>
        <fullName evidence="2">Glyoxalase/bleomycin resistance protein/dioxygenase</fullName>
    </submittedName>
</protein>
<dbReference type="PANTHER" id="PTHR35006:SF2">
    <property type="entry name" value="GLYOXALASE FAMILY PROTEIN (AFU_ORTHOLOGUE AFUA_5G14830)"/>
    <property type="match status" value="1"/>
</dbReference>
<dbReference type="AlphaFoldDB" id="A7HTH4"/>
<organism evidence="2 3">
    <name type="scientific">Parvibaculum lavamentivorans (strain DS-1 / DSM 13023 / NCIMB 13966)</name>
    <dbReference type="NCBI Taxonomy" id="402881"/>
    <lineage>
        <taxon>Bacteria</taxon>
        <taxon>Pseudomonadati</taxon>
        <taxon>Pseudomonadota</taxon>
        <taxon>Alphaproteobacteria</taxon>
        <taxon>Hyphomicrobiales</taxon>
        <taxon>Parvibaculaceae</taxon>
        <taxon>Parvibaculum</taxon>
    </lineage>
</organism>
<dbReference type="GO" id="GO:0051213">
    <property type="term" value="F:dioxygenase activity"/>
    <property type="evidence" value="ECO:0007669"/>
    <property type="project" value="UniProtKB-KW"/>
</dbReference>
<evidence type="ECO:0000313" key="2">
    <source>
        <dbReference type="EMBL" id="ABS63207.1"/>
    </source>
</evidence>
<dbReference type="OrthoDB" id="9807407at2"/>
<dbReference type="eggNOG" id="COG0346">
    <property type="taxonomic scope" value="Bacteria"/>
</dbReference>
<dbReference type="SUPFAM" id="SSF54593">
    <property type="entry name" value="Glyoxalase/Bleomycin resistance protein/Dihydroxybiphenyl dioxygenase"/>
    <property type="match status" value="1"/>
</dbReference>
<accession>A7HTH4</accession>
<evidence type="ECO:0000259" key="1">
    <source>
        <dbReference type="PROSITE" id="PS51819"/>
    </source>
</evidence>